<dbReference type="AlphaFoldDB" id="A0A146K6N9"/>
<name>A0A146K6N9_9EUKA</name>
<proteinExistence type="predicted"/>
<dbReference type="EMBL" id="GDID01004538">
    <property type="protein sequence ID" value="JAP92068.1"/>
    <property type="molecule type" value="Transcribed_RNA"/>
</dbReference>
<sequence>IKLFKQLCSVPHPTYMYDPMVNLLKQILDENQISYTIDNHHNILAVIESCPTYKNYPSISLQAHYDMVFVSDNGTKPESPISIYEENGWIKAQNTSLGADNIAGLAAILLPFISKLNGEVIKEKSCNHGQVELLFTSDEETGLIGVRNLEHTLVSKLHVNTDCESPNTIINGSAGGITQIFTKQLLKVEIPSNFKILKLIFSGFKGGHTGFDLKTNKFNMTQFIGLVLQMIDCYLIDVQVGKAMNSIPFEGEVIIAVSDQQQAKNLIFNLYTLQTEFMSDKGNLAFVCAPLEQTHGFYKNELEFLSRLRQEVLIDNDETKIAVTSQYLTILKIVNDQLEAQIYARSLTSRGLDWTICYNKNVMNQFCQETKYRYEPWEPKVTKFTLLVQQMLKNCQIQPIHAGFETSFLVKQGVEAVSIGPWIENPHSVNERLNLESFQKFYEQILS</sequence>
<dbReference type="GO" id="GO:0005829">
    <property type="term" value="C:cytosol"/>
    <property type="evidence" value="ECO:0007669"/>
    <property type="project" value="TreeGrafter"/>
</dbReference>
<accession>A0A146K6N9</accession>
<dbReference type="Pfam" id="PF01546">
    <property type="entry name" value="Peptidase_M20"/>
    <property type="match status" value="1"/>
</dbReference>
<dbReference type="GO" id="GO:0070573">
    <property type="term" value="F:metallodipeptidase activity"/>
    <property type="evidence" value="ECO:0007669"/>
    <property type="project" value="TreeGrafter"/>
</dbReference>
<dbReference type="PRINTS" id="PR00934">
    <property type="entry name" value="XHISDIPTASE"/>
</dbReference>
<dbReference type="GO" id="GO:0006508">
    <property type="term" value="P:proteolysis"/>
    <property type="evidence" value="ECO:0007669"/>
    <property type="project" value="InterPro"/>
</dbReference>
<dbReference type="InterPro" id="IPR002933">
    <property type="entry name" value="Peptidase_M20"/>
</dbReference>
<protein>
    <submittedName>
        <fullName evidence="1">Aminoacyl-histidine dipeptidase</fullName>
    </submittedName>
</protein>
<feature type="non-terminal residue" evidence="1">
    <location>
        <position position="1"/>
    </location>
</feature>
<organism evidence="1">
    <name type="scientific">Trepomonas sp. PC1</name>
    <dbReference type="NCBI Taxonomy" id="1076344"/>
    <lineage>
        <taxon>Eukaryota</taxon>
        <taxon>Metamonada</taxon>
        <taxon>Diplomonadida</taxon>
        <taxon>Hexamitidae</taxon>
        <taxon>Hexamitinae</taxon>
        <taxon>Trepomonas</taxon>
    </lineage>
</organism>
<evidence type="ECO:0000313" key="1">
    <source>
        <dbReference type="EMBL" id="JAP92068.1"/>
    </source>
</evidence>
<feature type="non-terminal residue" evidence="1">
    <location>
        <position position="447"/>
    </location>
</feature>
<dbReference type="Gene3D" id="3.40.630.10">
    <property type="entry name" value="Zn peptidases"/>
    <property type="match status" value="2"/>
</dbReference>
<dbReference type="InterPro" id="IPR001160">
    <property type="entry name" value="Peptidase_M20C"/>
</dbReference>
<gene>
    <name evidence="1" type="ORF">TPC1_16106</name>
</gene>
<dbReference type="PANTHER" id="PTHR43501:SF1">
    <property type="entry name" value="CYTOSOL NON-SPECIFIC DIPEPTIDASE"/>
    <property type="match status" value="1"/>
</dbReference>
<dbReference type="PANTHER" id="PTHR43501">
    <property type="entry name" value="CYTOSOL NON-SPECIFIC DIPEPTIDASE"/>
    <property type="match status" value="1"/>
</dbReference>
<reference evidence="1" key="1">
    <citation type="submission" date="2015-07" db="EMBL/GenBank/DDBJ databases">
        <title>Adaptation to a free-living lifestyle via gene acquisitions in the diplomonad Trepomonas sp. PC1.</title>
        <authorList>
            <person name="Xu F."/>
            <person name="Jerlstrom-Hultqvist J."/>
            <person name="Kolisko M."/>
            <person name="Simpson A.G.B."/>
            <person name="Roger A.J."/>
            <person name="Svard S.G."/>
            <person name="Andersson J.O."/>
        </authorList>
    </citation>
    <scope>NUCLEOTIDE SEQUENCE</scope>
    <source>
        <strain evidence="1">PC1</strain>
    </source>
</reference>
<dbReference type="SUPFAM" id="SSF53187">
    <property type="entry name" value="Zn-dependent exopeptidases"/>
    <property type="match status" value="1"/>
</dbReference>